<dbReference type="Proteomes" id="UP000010164">
    <property type="component" value="Unassembled WGS sequence"/>
</dbReference>
<dbReference type="PRINTS" id="PR00032">
    <property type="entry name" value="HTHARAC"/>
</dbReference>
<dbReference type="GO" id="GO:0003700">
    <property type="term" value="F:DNA-binding transcription factor activity"/>
    <property type="evidence" value="ECO:0007669"/>
    <property type="project" value="InterPro"/>
</dbReference>
<reference evidence="5 6" key="1">
    <citation type="journal article" date="2012" name="J. Bacteriol.">
        <title>Genome Sequence of the Alkane-Degrading Bacterium Alcanivorax hongdengensis Type Strain A-11-3.</title>
        <authorList>
            <person name="Lai Q."/>
            <person name="Shao Z."/>
        </authorList>
    </citation>
    <scope>NUCLEOTIDE SEQUENCE [LARGE SCALE GENOMIC DNA]</scope>
    <source>
        <strain evidence="5 6">A-11-3</strain>
    </source>
</reference>
<keyword evidence="3" id="KW-0804">Transcription</keyword>
<accession>L0WGN4</accession>
<dbReference type="InterPro" id="IPR032687">
    <property type="entry name" value="AraC-type_N"/>
</dbReference>
<dbReference type="EMBL" id="AMRJ01000006">
    <property type="protein sequence ID" value="EKF74970.1"/>
    <property type="molecule type" value="Genomic_DNA"/>
</dbReference>
<dbReference type="GO" id="GO:0005829">
    <property type="term" value="C:cytosol"/>
    <property type="evidence" value="ECO:0007669"/>
    <property type="project" value="TreeGrafter"/>
</dbReference>
<sequence length="341" mass="37896">MTDLGEICSAALKQYLAHGDAIGLDTAAALDHAGLPEELVQQPEARLPGRAFQQLLENLIQQSADPLFGLHTSAFIQPGSYNVIGYIAMSAGTLLEALSKVSLYERLVGDMGTTETRLDNDQAMIIWSCCYPAPARRHLVENVLSSWLCYARWLTANEQLAPSQVWLEHSAPQDPALLAEYRRVFLCDVLFDQPCSALVGDSGLLAHPLTQPDPLLLSTLEAHAVERLNQLGVATSLSQRVRQCIDDAMGRTLPRKDQVAERLGMNIRTLHRRLADEQVTWQQLLDDVRLQHARQLLQTTQLPQSEIAEALGYSDIRSFQRSFKRHTGQTPGQFRSRPAAL</sequence>
<dbReference type="Pfam" id="PF12625">
    <property type="entry name" value="Arabinose_bd"/>
    <property type="match status" value="1"/>
</dbReference>
<dbReference type="Gene3D" id="1.10.10.60">
    <property type="entry name" value="Homeodomain-like"/>
    <property type="match status" value="1"/>
</dbReference>
<dbReference type="SUPFAM" id="SSF46689">
    <property type="entry name" value="Homeodomain-like"/>
    <property type="match status" value="1"/>
</dbReference>
<keyword evidence="2" id="KW-0238">DNA-binding</keyword>
<name>L0WGN4_9GAMM</name>
<evidence type="ECO:0000259" key="4">
    <source>
        <dbReference type="PROSITE" id="PS01124"/>
    </source>
</evidence>
<gene>
    <name evidence="5" type="ORF">A11A3_05936</name>
</gene>
<dbReference type="AlphaFoldDB" id="L0WGN4"/>
<dbReference type="PANTHER" id="PTHR47894">
    <property type="entry name" value="HTH-TYPE TRANSCRIPTIONAL REGULATOR GADX"/>
    <property type="match status" value="1"/>
</dbReference>
<dbReference type="RefSeq" id="WP_008928371.1">
    <property type="nucleotide sequence ID" value="NZ_AMRJ01000006.1"/>
</dbReference>
<dbReference type="STRING" id="1177179.A11A3_05936"/>
<keyword evidence="6" id="KW-1185">Reference proteome</keyword>
<keyword evidence="1" id="KW-0805">Transcription regulation</keyword>
<proteinExistence type="predicted"/>
<dbReference type="InterPro" id="IPR020449">
    <property type="entry name" value="Tscrpt_reg_AraC-type_HTH"/>
</dbReference>
<dbReference type="Pfam" id="PF12833">
    <property type="entry name" value="HTH_18"/>
    <property type="match status" value="1"/>
</dbReference>
<evidence type="ECO:0000313" key="6">
    <source>
        <dbReference type="Proteomes" id="UP000010164"/>
    </source>
</evidence>
<dbReference type="InterPro" id="IPR009057">
    <property type="entry name" value="Homeodomain-like_sf"/>
</dbReference>
<comment type="caution">
    <text evidence="5">The sequence shown here is derived from an EMBL/GenBank/DDBJ whole genome shotgun (WGS) entry which is preliminary data.</text>
</comment>
<dbReference type="GO" id="GO:0000976">
    <property type="term" value="F:transcription cis-regulatory region binding"/>
    <property type="evidence" value="ECO:0007669"/>
    <property type="project" value="TreeGrafter"/>
</dbReference>
<dbReference type="eggNOG" id="COG2207">
    <property type="taxonomic scope" value="Bacteria"/>
</dbReference>
<dbReference type="PROSITE" id="PS01124">
    <property type="entry name" value="HTH_ARAC_FAMILY_2"/>
    <property type="match status" value="1"/>
</dbReference>
<dbReference type="SMART" id="SM00342">
    <property type="entry name" value="HTH_ARAC"/>
    <property type="match status" value="1"/>
</dbReference>
<evidence type="ECO:0000256" key="3">
    <source>
        <dbReference type="ARBA" id="ARBA00023163"/>
    </source>
</evidence>
<protein>
    <submittedName>
        <fullName evidence="5">AraC family transcriptional regulator</fullName>
    </submittedName>
</protein>
<organism evidence="5 6">
    <name type="scientific">Alcanivorax hongdengensis A-11-3</name>
    <dbReference type="NCBI Taxonomy" id="1177179"/>
    <lineage>
        <taxon>Bacteria</taxon>
        <taxon>Pseudomonadati</taxon>
        <taxon>Pseudomonadota</taxon>
        <taxon>Gammaproteobacteria</taxon>
        <taxon>Oceanospirillales</taxon>
        <taxon>Alcanivoracaceae</taxon>
        <taxon>Alcanivorax</taxon>
    </lineage>
</organism>
<feature type="domain" description="HTH araC/xylS-type" evidence="4">
    <location>
        <begin position="239"/>
        <end position="337"/>
    </location>
</feature>
<evidence type="ECO:0000256" key="1">
    <source>
        <dbReference type="ARBA" id="ARBA00023015"/>
    </source>
</evidence>
<evidence type="ECO:0000256" key="2">
    <source>
        <dbReference type="ARBA" id="ARBA00023125"/>
    </source>
</evidence>
<dbReference type="InterPro" id="IPR018060">
    <property type="entry name" value="HTH_AraC"/>
</dbReference>
<dbReference type="PATRIC" id="fig|1177179.3.peg.1191"/>
<dbReference type="OrthoDB" id="5722175at2"/>
<evidence type="ECO:0000313" key="5">
    <source>
        <dbReference type="EMBL" id="EKF74970.1"/>
    </source>
</evidence>
<dbReference type="PANTHER" id="PTHR47894:SF1">
    <property type="entry name" value="HTH-TYPE TRANSCRIPTIONAL REGULATOR VQSM"/>
    <property type="match status" value="1"/>
</dbReference>